<dbReference type="Pfam" id="PF13426">
    <property type="entry name" value="PAS_9"/>
    <property type="match status" value="1"/>
</dbReference>
<dbReference type="PROSITE" id="PS50887">
    <property type="entry name" value="GGDEF"/>
    <property type="match status" value="1"/>
</dbReference>
<dbReference type="PROSITE" id="PS50883">
    <property type="entry name" value="EAL"/>
    <property type="match status" value="1"/>
</dbReference>
<dbReference type="InterPro" id="IPR035965">
    <property type="entry name" value="PAS-like_dom_sf"/>
</dbReference>
<keyword evidence="5" id="KW-1185">Reference proteome</keyword>
<dbReference type="CDD" id="cd01949">
    <property type="entry name" value="GGDEF"/>
    <property type="match status" value="1"/>
</dbReference>
<evidence type="ECO:0000259" key="1">
    <source>
        <dbReference type="PROSITE" id="PS50112"/>
    </source>
</evidence>
<dbReference type="InterPro" id="IPR029787">
    <property type="entry name" value="Nucleotide_cyclase"/>
</dbReference>
<proteinExistence type="predicted"/>
<dbReference type="SUPFAM" id="SSF141868">
    <property type="entry name" value="EAL domain-like"/>
    <property type="match status" value="1"/>
</dbReference>
<dbReference type="InterPro" id="IPR001633">
    <property type="entry name" value="EAL_dom"/>
</dbReference>
<reference evidence="4 5" key="1">
    <citation type="submission" date="2020-12" db="EMBL/GenBank/DDBJ databases">
        <title>Novel Thalassolituus-related marine hydrocarbonoclastic bacteria mediated algae-derived hydrocarbons mineralization in twilight zone of the northern South China Sea.</title>
        <authorList>
            <person name="Dong C."/>
        </authorList>
    </citation>
    <scope>NUCLEOTIDE SEQUENCE [LARGE SCALE GENOMIC DNA]</scope>
    <source>
        <strain evidence="4 5">IMCC1826</strain>
    </source>
</reference>
<dbReference type="Pfam" id="PF00563">
    <property type="entry name" value="EAL"/>
    <property type="match status" value="1"/>
</dbReference>
<dbReference type="SUPFAM" id="SSF55785">
    <property type="entry name" value="PYP-like sensor domain (PAS domain)"/>
    <property type="match status" value="2"/>
</dbReference>
<dbReference type="Gene3D" id="3.20.20.450">
    <property type="entry name" value="EAL domain"/>
    <property type="match status" value="1"/>
</dbReference>
<sequence>MMNAAADAIIVINDQGLIRHFSPAASRLFGYAADEVIGRNVTVLMPARYAKDHDQHLARYQVVRQPHIIGKGRDVEGQRKDGSRFPMRLSVGEAQIDGKSFFVGICHDLTAHRDALQHLAMAEQRYREIIQYQSELVCRLDQDLRVTFANLSFSQVLGVAGDDLVGLAIDELVAGDGESFRQLLISLFQSHSEIEQITLKISMKGAEQPVLVDWTFRRLPHSDKYGLELQGFGIDVSERDAAIDRAQFLLNHDQLTGFLNQKGLNDYLKTLVNSSGRYALICIDCENFNLINHRFGFAVGDSLIRQAAARIQSVTDERIVVCRPGGDDFLLLVPIDSEQHTECLVNQLQAVLANAYELGDQTKVNLQILMGVALYPQDTRSPERLPELAEAALLNSRQQHRPCSYFDESYHAELRRKLDIEQGLRNAVTDARLSIFLQPKYDLGTERVAGYEALLRWQDPVLGTVSPAEFIPVAEQTVLGQQLDRYVIQKVMELINIHLPLRQHRSAGCLHIAINITASHFNDPQLTAFIEENLQRYRVDPRTLCLEVTEGVLMSDSDHVADNLSRLRALGIEVAIDDFGTGYSSLSYLKNLPADELKIDKSFIDDLETPAGATLIKAILDVARVFHLRVVAEGIETENQLVLLQELGCDYGQGYLLGKPAPADEVLKQFEMTDVCSQGWGIYEK</sequence>
<dbReference type="InterPro" id="IPR000160">
    <property type="entry name" value="GGDEF_dom"/>
</dbReference>
<dbReference type="Pfam" id="PF00990">
    <property type="entry name" value="GGDEF"/>
    <property type="match status" value="1"/>
</dbReference>
<protein>
    <submittedName>
        <fullName evidence="4">EAL domain-containing protein</fullName>
    </submittedName>
</protein>
<dbReference type="EMBL" id="JAEDAH010000010">
    <property type="protein sequence ID" value="MCA6062472.1"/>
    <property type="molecule type" value="Genomic_DNA"/>
</dbReference>
<dbReference type="NCBIfam" id="TIGR00229">
    <property type="entry name" value="sensory_box"/>
    <property type="match status" value="2"/>
</dbReference>
<dbReference type="SMART" id="SM00267">
    <property type="entry name" value="GGDEF"/>
    <property type="match status" value="1"/>
</dbReference>
<dbReference type="CDD" id="cd01948">
    <property type="entry name" value="EAL"/>
    <property type="match status" value="1"/>
</dbReference>
<dbReference type="InterPro" id="IPR000014">
    <property type="entry name" value="PAS"/>
</dbReference>
<feature type="domain" description="PAS" evidence="1">
    <location>
        <begin position="122"/>
        <end position="166"/>
    </location>
</feature>
<dbReference type="SUPFAM" id="SSF55073">
    <property type="entry name" value="Nucleotide cyclase"/>
    <property type="match status" value="1"/>
</dbReference>
<dbReference type="InterPro" id="IPR013767">
    <property type="entry name" value="PAS_fold"/>
</dbReference>
<evidence type="ECO:0000313" key="5">
    <source>
        <dbReference type="Proteomes" id="UP000714380"/>
    </source>
</evidence>
<gene>
    <name evidence="4" type="ORF">I9W95_02515</name>
</gene>
<dbReference type="InterPro" id="IPR035919">
    <property type="entry name" value="EAL_sf"/>
</dbReference>
<dbReference type="PANTHER" id="PTHR44757">
    <property type="entry name" value="DIGUANYLATE CYCLASE DGCP"/>
    <property type="match status" value="1"/>
</dbReference>
<dbReference type="NCBIfam" id="TIGR00254">
    <property type="entry name" value="GGDEF"/>
    <property type="match status" value="1"/>
</dbReference>
<evidence type="ECO:0000313" key="4">
    <source>
        <dbReference type="EMBL" id="MCA6062472.1"/>
    </source>
</evidence>
<dbReference type="CDD" id="cd00130">
    <property type="entry name" value="PAS"/>
    <property type="match status" value="2"/>
</dbReference>
<dbReference type="RefSeq" id="WP_263866069.1">
    <property type="nucleotide sequence ID" value="NZ_JAEDAH010000010.1"/>
</dbReference>
<organism evidence="4 5">
    <name type="scientific">Thalassolituus marinus</name>
    <dbReference type="NCBI Taxonomy" id="671053"/>
    <lineage>
        <taxon>Bacteria</taxon>
        <taxon>Pseudomonadati</taxon>
        <taxon>Pseudomonadota</taxon>
        <taxon>Gammaproteobacteria</taxon>
        <taxon>Oceanospirillales</taxon>
        <taxon>Oceanospirillaceae</taxon>
        <taxon>Thalassolituus</taxon>
    </lineage>
</organism>
<dbReference type="Pfam" id="PF00989">
    <property type="entry name" value="PAS"/>
    <property type="match status" value="1"/>
</dbReference>
<dbReference type="SMART" id="SM00091">
    <property type="entry name" value="PAS"/>
    <property type="match status" value="2"/>
</dbReference>
<evidence type="ECO:0000259" key="2">
    <source>
        <dbReference type="PROSITE" id="PS50883"/>
    </source>
</evidence>
<dbReference type="Gene3D" id="3.30.450.20">
    <property type="entry name" value="PAS domain"/>
    <property type="match status" value="2"/>
</dbReference>
<dbReference type="Gene3D" id="3.30.70.270">
    <property type="match status" value="1"/>
</dbReference>
<dbReference type="PROSITE" id="PS50112">
    <property type="entry name" value="PAS"/>
    <property type="match status" value="2"/>
</dbReference>
<feature type="domain" description="GGDEF" evidence="3">
    <location>
        <begin position="276"/>
        <end position="409"/>
    </location>
</feature>
<dbReference type="InterPro" id="IPR052155">
    <property type="entry name" value="Biofilm_reg_signaling"/>
</dbReference>
<dbReference type="Proteomes" id="UP000714380">
    <property type="component" value="Unassembled WGS sequence"/>
</dbReference>
<evidence type="ECO:0000259" key="3">
    <source>
        <dbReference type="PROSITE" id="PS50887"/>
    </source>
</evidence>
<dbReference type="InterPro" id="IPR043128">
    <property type="entry name" value="Rev_trsase/Diguanyl_cyclase"/>
</dbReference>
<feature type="domain" description="PAS" evidence="1">
    <location>
        <begin position="1"/>
        <end position="46"/>
    </location>
</feature>
<accession>A0ABS7ZL78</accession>
<comment type="caution">
    <text evidence="4">The sequence shown here is derived from an EMBL/GenBank/DDBJ whole genome shotgun (WGS) entry which is preliminary data.</text>
</comment>
<dbReference type="PANTHER" id="PTHR44757:SF2">
    <property type="entry name" value="BIOFILM ARCHITECTURE MAINTENANCE PROTEIN MBAA"/>
    <property type="match status" value="1"/>
</dbReference>
<dbReference type="SMART" id="SM00052">
    <property type="entry name" value="EAL"/>
    <property type="match status" value="1"/>
</dbReference>
<name>A0ABS7ZL78_9GAMM</name>
<feature type="domain" description="EAL" evidence="2">
    <location>
        <begin position="417"/>
        <end position="674"/>
    </location>
</feature>